<feature type="compositionally biased region" description="Low complexity" evidence="1">
    <location>
        <begin position="119"/>
        <end position="147"/>
    </location>
</feature>
<feature type="region of interest" description="Disordered" evidence="1">
    <location>
        <begin position="119"/>
        <end position="153"/>
    </location>
</feature>
<accession>A9V914</accession>
<dbReference type="AlphaFoldDB" id="A9V914"/>
<name>A9V914_MONBE</name>
<proteinExistence type="predicted"/>
<evidence type="ECO:0000313" key="3">
    <source>
        <dbReference type="Proteomes" id="UP000001357"/>
    </source>
</evidence>
<keyword evidence="3" id="KW-1185">Reference proteome</keyword>
<dbReference type="EMBL" id="CH991569">
    <property type="protein sequence ID" value="EDQ85975.1"/>
    <property type="molecule type" value="Genomic_DNA"/>
</dbReference>
<dbReference type="Gene3D" id="3.30.160.20">
    <property type="match status" value="1"/>
</dbReference>
<dbReference type="KEGG" id="mbr:MONBRDRAFT_28735"/>
<dbReference type="GeneID" id="5894512"/>
<dbReference type="SUPFAM" id="SSF54768">
    <property type="entry name" value="dsRNA-binding domain-like"/>
    <property type="match status" value="1"/>
</dbReference>
<dbReference type="RefSeq" id="XP_001749169.1">
    <property type="nucleotide sequence ID" value="XM_001749117.1"/>
</dbReference>
<dbReference type="InterPro" id="IPR036388">
    <property type="entry name" value="WH-like_DNA-bd_sf"/>
</dbReference>
<dbReference type="Gene3D" id="1.10.10.10">
    <property type="entry name" value="Winged helix-like DNA-binding domain superfamily/Winged helix DNA-binding domain"/>
    <property type="match status" value="1"/>
</dbReference>
<evidence type="ECO:0000256" key="1">
    <source>
        <dbReference type="SAM" id="MobiDB-lite"/>
    </source>
</evidence>
<gene>
    <name evidence="2" type="ORF">MONBRDRAFT_28735</name>
</gene>
<dbReference type="Proteomes" id="UP000001357">
    <property type="component" value="Unassembled WGS sequence"/>
</dbReference>
<evidence type="ECO:0000313" key="2">
    <source>
        <dbReference type="EMBL" id="EDQ85975.1"/>
    </source>
</evidence>
<dbReference type="InParanoid" id="A9V914"/>
<protein>
    <submittedName>
        <fullName evidence="2">Uncharacterized protein</fullName>
    </submittedName>
</protein>
<reference evidence="2 3" key="1">
    <citation type="journal article" date="2008" name="Nature">
        <title>The genome of the choanoflagellate Monosiga brevicollis and the origin of metazoans.</title>
        <authorList>
            <consortium name="JGI Sequencing"/>
            <person name="King N."/>
            <person name="Westbrook M.J."/>
            <person name="Young S.L."/>
            <person name="Kuo A."/>
            <person name="Abedin M."/>
            <person name="Chapman J."/>
            <person name="Fairclough S."/>
            <person name="Hellsten U."/>
            <person name="Isogai Y."/>
            <person name="Letunic I."/>
            <person name="Marr M."/>
            <person name="Pincus D."/>
            <person name="Putnam N."/>
            <person name="Rokas A."/>
            <person name="Wright K.J."/>
            <person name="Zuzow R."/>
            <person name="Dirks W."/>
            <person name="Good M."/>
            <person name="Goodstein D."/>
            <person name="Lemons D."/>
            <person name="Li W."/>
            <person name="Lyons J.B."/>
            <person name="Morris A."/>
            <person name="Nichols S."/>
            <person name="Richter D.J."/>
            <person name="Salamov A."/>
            <person name="Bork P."/>
            <person name="Lim W.A."/>
            <person name="Manning G."/>
            <person name="Miller W.T."/>
            <person name="McGinnis W."/>
            <person name="Shapiro H."/>
            <person name="Tjian R."/>
            <person name="Grigoriev I.V."/>
            <person name="Rokhsar D."/>
        </authorList>
    </citation>
    <scope>NUCLEOTIDE SEQUENCE [LARGE SCALE GENOMIC DNA]</scope>
    <source>
        <strain evidence="3">MX1 / ATCC 50154</strain>
    </source>
</reference>
<sequence length="480" mass="53264">MAGNMNHASASDEALAAQVLNLLPLHEEHQPMKPVHLAQELGVSRPDVNRVLHHVLQVRGQAESPVPGRWQRTLATAPDRGEPDIRPWVLDSQATTPPDALSLAATAPCVVRSSLINPASAAPSTTAQPTASVSGPDATTPFAPAAANHGPHKSAVSELNEIFAQPNLPKVVYSDHNSGAGMFKYTAQLTSLPPRCSTSLPMRSKKMAKEAAAQELLSHLANDLSWREFATDEMHKRICQAHFELPTRGRHLQLGNRYIWGTEGEPSREETALITVEAKSGPDPEKPHTRKSFHRCINTYFSETVCAFYNCYGKRQRPFQFRLVYGVHDKDFIMNGVRIAHKEFPDGTDPQDSFDDAMKKKITARLESTIDMSHSIDVATHVYTLQKAEDYNIYLIEVVFQHRNPTNATMLARVVTNRGNPEEKIEFYTRRDGSNYLLQREHVIQQANQVRAETPANGCPAWVQALCEEQASEAMAPSSE</sequence>
<organism evidence="2 3">
    <name type="scientific">Monosiga brevicollis</name>
    <name type="common">Choanoflagellate</name>
    <dbReference type="NCBI Taxonomy" id="81824"/>
    <lineage>
        <taxon>Eukaryota</taxon>
        <taxon>Choanoflagellata</taxon>
        <taxon>Craspedida</taxon>
        <taxon>Salpingoecidae</taxon>
        <taxon>Monosiga</taxon>
    </lineage>
</organism>